<organism evidence="2 3">
    <name type="scientific">Liquidambar formosana</name>
    <name type="common">Formosan gum</name>
    <dbReference type="NCBI Taxonomy" id="63359"/>
    <lineage>
        <taxon>Eukaryota</taxon>
        <taxon>Viridiplantae</taxon>
        <taxon>Streptophyta</taxon>
        <taxon>Embryophyta</taxon>
        <taxon>Tracheophyta</taxon>
        <taxon>Spermatophyta</taxon>
        <taxon>Magnoliopsida</taxon>
        <taxon>eudicotyledons</taxon>
        <taxon>Gunneridae</taxon>
        <taxon>Pentapetalae</taxon>
        <taxon>Saxifragales</taxon>
        <taxon>Altingiaceae</taxon>
        <taxon>Liquidambar</taxon>
    </lineage>
</organism>
<dbReference type="EMBL" id="JBBPBK010000241">
    <property type="protein sequence ID" value="KAK9266079.1"/>
    <property type="molecule type" value="Genomic_DNA"/>
</dbReference>
<evidence type="ECO:0000259" key="1">
    <source>
        <dbReference type="Pfam" id="PF13966"/>
    </source>
</evidence>
<reference evidence="2 3" key="1">
    <citation type="journal article" date="2024" name="Plant J.">
        <title>Genome sequences and population genomics reveal climatic adaptation and genomic divergence between two closely related sweetgum species.</title>
        <authorList>
            <person name="Xu W.Q."/>
            <person name="Ren C.Q."/>
            <person name="Zhang X.Y."/>
            <person name="Comes H.P."/>
            <person name="Liu X.H."/>
            <person name="Li Y.G."/>
            <person name="Kettle C.J."/>
            <person name="Jalonen R."/>
            <person name="Gaisberger H."/>
            <person name="Ma Y.Z."/>
            <person name="Qiu Y.X."/>
        </authorList>
    </citation>
    <scope>NUCLEOTIDE SEQUENCE [LARGE SCALE GENOMIC DNA]</scope>
    <source>
        <strain evidence="2">Hangzhou</strain>
    </source>
</reference>
<proteinExistence type="predicted"/>
<keyword evidence="3" id="KW-1185">Reference proteome</keyword>
<dbReference type="Pfam" id="PF13966">
    <property type="entry name" value="zf-RVT"/>
    <property type="match status" value="1"/>
</dbReference>
<protein>
    <recommendedName>
        <fullName evidence="1">Reverse transcriptase zinc-binding domain-containing protein</fullName>
    </recommendedName>
</protein>
<accession>A0AAP0N7D6</accession>
<evidence type="ECO:0000313" key="3">
    <source>
        <dbReference type="Proteomes" id="UP001415857"/>
    </source>
</evidence>
<sequence>MDRGEWKTDLVHRLFDDISAKAILHIPFSNYDQKDILKSFTTRSGNYSVKSAYFTNHQSKWGDSTLLNSHKWKKLWKSNIMEKPKMFIWRLISGAIQTKATLVVCFHVEDPYCPFCSTELETVEHPFFLCPCSQSLWFTKWGLRTDLFSHFSIMDWCNTILNPSILFYYQGIDEDQFTSWAVFFLDNFWQSRNLLIHEKRQLEPQQFLKSISQCVNAFLEANKVPTLPTYP</sequence>
<evidence type="ECO:0000313" key="2">
    <source>
        <dbReference type="EMBL" id="KAK9266079.1"/>
    </source>
</evidence>
<comment type="caution">
    <text evidence="2">The sequence shown here is derived from an EMBL/GenBank/DDBJ whole genome shotgun (WGS) entry which is preliminary data.</text>
</comment>
<feature type="domain" description="Reverse transcriptase zinc-binding" evidence="1">
    <location>
        <begin position="47"/>
        <end position="137"/>
    </location>
</feature>
<dbReference type="AlphaFoldDB" id="A0AAP0N7D6"/>
<gene>
    <name evidence="2" type="ORF">L1049_021425</name>
</gene>
<dbReference type="InterPro" id="IPR026960">
    <property type="entry name" value="RVT-Znf"/>
</dbReference>
<dbReference type="Proteomes" id="UP001415857">
    <property type="component" value="Unassembled WGS sequence"/>
</dbReference>
<name>A0AAP0N7D6_LIQFO</name>